<dbReference type="RefSeq" id="WP_190247254.1">
    <property type="nucleotide sequence ID" value="NZ_CAACXN010000015.1"/>
</dbReference>
<reference evidence="2 3" key="1">
    <citation type="submission" date="2019-02" db="EMBL/GenBank/DDBJ databases">
        <authorList>
            <consortium name="Pathogen Informatics"/>
        </authorList>
    </citation>
    <scope>NUCLEOTIDE SEQUENCE [LARGE SCALE GENOMIC DNA]</scope>
    <source>
        <strain evidence="2 3">3012STDY7078520</strain>
    </source>
</reference>
<dbReference type="Proteomes" id="UP000386281">
    <property type="component" value="Unassembled WGS sequence"/>
</dbReference>
<sequence length="441" mass="49569">MTSNKEYITNENEVGFPPLQSSRKAVWNYYRIEFLKDGYPGRRTGDELFAHPIYGPYVIADYVHQYRVTKQEAYLNAAKTVADAAIEHMTEVGNGLAFVYSQNKTNVSSKKGVWYSGLTQARYIDVFNKLLKFPDTERFREPLSKILSSLEVPVSDGGVADTANNGGLIIEEYPSLAPDCTLNGWTTATVILRDFARSNHDEQAQDLFDRSVKGLESLIPVYDVPEYATSRYRLKGPAVIYLRARNADLVVNSVQVDMRDAGILDANLELDPGGSALAAGPRQVKAGKEQSFTVDLTRRTFPTQNTVMFSISSSGEGFVEASIGDSAFNPMSNKVVPESKNTLGEFRVSEGTQVIEVSVPWIKAELIAYPTNFGKAIAGRQFNQYHWIHVDTLGKIAKDSESDLLSYYRDRWEGYPEKWVEISEYQDDRITLERFDPKKHK</sequence>
<name>A0A449DAY7_9MICO</name>
<evidence type="ECO:0000259" key="1">
    <source>
        <dbReference type="Pfam" id="PF06662"/>
    </source>
</evidence>
<dbReference type="InterPro" id="IPR010598">
    <property type="entry name" value="C5-epim_C"/>
</dbReference>
<gene>
    <name evidence="2" type="ORF">NCTC12391_02881</name>
</gene>
<organism evidence="2 3">
    <name type="scientific">Brevibacterium casei</name>
    <dbReference type="NCBI Taxonomy" id="33889"/>
    <lineage>
        <taxon>Bacteria</taxon>
        <taxon>Bacillati</taxon>
        <taxon>Actinomycetota</taxon>
        <taxon>Actinomycetes</taxon>
        <taxon>Micrococcales</taxon>
        <taxon>Brevibacteriaceae</taxon>
        <taxon>Brevibacterium</taxon>
    </lineage>
</organism>
<dbReference type="Pfam" id="PF06662">
    <property type="entry name" value="C5-epim_C"/>
    <property type="match status" value="1"/>
</dbReference>
<accession>A0A449DAY7</accession>
<dbReference type="AlphaFoldDB" id="A0A449DAY7"/>
<protein>
    <submittedName>
        <fullName evidence="2">D-glucuronyl C5-epimerase C-terminus</fullName>
    </submittedName>
</protein>
<evidence type="ECO:0000313" key="3">
    <source>
        <dbReference type="Proteomes" id="UP000386281"/>
    </source>
</evidence>
<feature type="domain" description="D-glucuronyl C5-epimerase C-terminal" evidence="1">
    <location>
        <begin position="100"/>
        <end position="234"/>
    </location>
</feature>
<dbReference type="EMBL" id="CAACXN010000015">
    <property type="protein sequence ID" value="VEW14732.1"/>
    <property type="molecule type" value="Genomic_DNA"/>
</dbReference>
<proteinExistence type="predicted"/>
<evidence type="ECO:0000313" key="2">
    <source>
        <dbReference type="EMBL" id="VEW14732.1"/>
    </source>
</evidence>